<evidence type="ECO:0000313" key="1">
    <source>
        <dbReference type="EMBL" id="KAI4332308.1"/>
    </source>
</evidence>
<dbReference type="EMBL" id="CM039432">
    <property type="protein sequence ID" value="KAI4332308.1"/>
    <property type="molecule type" value="Genomic_DNA"/>
</dbReference>
<protein>
    <submittedName>
        <fullName evidence="1">Uncharacterized protein</fullName>
    </submittedName>
</protein>
<keyword evidence="2" id="KW-1185">Reference proteome</keyword>
<organism evidence="1 2">
    <name type="scientific">Bauhinia variegata</name>
    <name type="common">Purple orchid tree</name>
    <name type="synonym">Phanera variegata</name>
    <dbReference type="NCBI Taxonomy" id="167791"/>
    <lineage>
        <taxon>Eukaryota</taxon>
        <taxon>Viridiplantae</taxon>
        <taxon>Streptophyta</taxon>
        <taxon>Embryophyta</taxon>
        <taxon>Tracheophyta</taxon>
        <taxon>Spermatophyta</taxon>
        <taxon>Magnoliopsida</taxon>
        <taxon>eudicotyledons</taxon>
        <taxon>Gunneridae</taxon>
        <taxon>Pentapetalae</taxon>
        <taxon>rosids</taxon>
        <taxon>fabids</taxon>
        <taxon>Fabales</taxon>
        <taxon>Fabaceae</taxon>
        <taxon>Cercidoideae</taxon>
        <taxon>Cercideae</taxon>
        <taxon>Bauhiniinae</taxon>
        <taxon>Bauhinia</taxon>
    </lineage>
</organism>
<gene>
    <name evidence="1" type="ORF">L6164_017230</name>
</gene>
<evidence type="ECO:0000313" key="2">
    <source>
        <dbReference type="Proteomes" id="UP000828941"/>
    </source>
</evidence>
<comment type="caution">
    <text evidence="1">The sequence shown here is derived from an EMBL/GenBank/DDBJ whole genome shotgun (WGS) entry which is preliminary data.</text>
</comment>
<reference evidence="1 2" key="1">
    <citation type="journal article" date="2022" name="DNA Res.">
        <title>Chromosomal-level genome assembly of the orchid tree Bauhinia variegata (Leguminosae; Cercidoideae) supports the allotetraploid origin hypothesis of Bauhinia.</title>
        <authorList>
            <person name="Zhong Y."/>
            <person name="Chen Y."/>
            <person name="Zheng D."/>
            <person name="Pang J."/>
            <person name="Liu Y."/>
            <person name="Luo S."/>
            <person name="Meng S."/>
            <person name="Qian L."/>
            <person name="Wei D."/>
            <person name="Dai S."/>
            <person name="Zhou R."/>
        </authorList>
    </citation>
    <scope>NUCLEOTIDE SEQUENCE [LARGE SCALE GENOMIC DNA]</scope>
    <source>
        <strain evidence="1">BV-YZ2020</strain>
    </source>
</reference>
<sequence>MFVNYTAIQSCAFPDFITDESCCQIEQFFGACVYNGTYARTETSMHSGMELIQVKLSTKLQQKGRTVIQKVPSLTQLISKLW</sequence>
<proteinExistence type="predicted"/>
<dbReference type="Proteomes" id="UP000828941">
    <property type="component" value="Chromosome 7"/>
</dbReference>
<accession>A0ACB9N723</accession>
<name>A0ACB9N723_BAUVA</name>